<feature type="compositionally biased region" description="Polar residues" evidence="10">
    <location>
        <begin position="231"/>
        <end position="242"/>
    </location>
</feature>
<dbReference type="Pfam" id="PF00069">
    <property type="entry name" value="Pkinase"/>
    <property type="match status" value="2"/>
</dbReference>
<dbReference type="PROSITE" id="PS50011">
    <property type="entry name" value="PROTEIN_KINASE_DOM"/>
    <property type="match status" value="1"/>
</dbReference>
<comment type="catalytic activity">
    <reaction evidence="8">
        <text>L-threonyl-[protein] + ATP = O-phospho-L-threonyl-[protein] + ADP + H(+)</text>
        <dbReference type="Rhea" id="RHEA:46608"/>
        <dbReference type="Rhea" id="RHEA-COMP:11060"/>
        <dbReference type="Rhea" id="RHEA-COMP:11605"/>
        <dbReference type="ChEBI" id="CHEBI:15378"/>
        <dbReference type="ChEBI" id="CHEBI:30013"/>
        <dbReference type="ChEBI" id="CHEBI:30616"/>
        <dbReference type="ChEBI" id="CHEBI:61977"/>
        <dbReference type="ChEBI" id="CHEBI:456216"/>
        <dbReference type="EC" id="2.7.11.1"/>
    </reaction>
</comment>
<dbReference type="GO" id="GO:0106310">
    <property type="term" value="F:protein serine kinase activity"/>
    <property type="evidence" value="ECO:0007669"/>
    <property type="project" value="RHEA"/>
</dbReference>
<keyword evidence="6 12" id="KW-0418">Kinase</keyword>
<dbReference type="STRING" id="1088818.A0A2I0BFU0"/>
<evidence type="ECO:0000256" key="3">
    <source>
        <dbReference type="ARBA" id="ARBA00022527"/>
    </source>
</evidence>
<sequence length="419" mass="47200">MADSDSFSSTPPPPTLELRDLTAASVIGRGARGVVFLACSRTSGETLALKAISRSAVSGEPGGSAYRRIWFERDALLALQHPLLPTLRGVVSTEKIIGFAMDHCPGGDLNSLRLRQTENMFSNDIILFYAAELVIVLDYLHELGIVYRDLKPENVLIQENGHIMVIDFDLSTKLPTALLRPQSPFQQPESTESKKNEKKKKKKKKFRQLLLCNCYSDNAGDPPENYDDSDLQQQSPTAKSNSFVGTEDYVAPEIITGTGHDFAVDWWCLGVMLYEMLYGRTPFRGQNRKETFYRILTKTPELVGESTALRDLIGRLLEKDPKRRIAGEEIRRHEFFRGVDWESVVYVARPPFIPAAAEWKEGIEEGLNVERIVEEISADARSPKRKVSEGHHAQGVRNCAKTGEFDIIKIIFVKFNFYN</sequence>
<feature type="region of interest" description="Disordered" evidence="10">
    <location>
        <begin position="181"/>
        <end position="204"/>
    </location>
</feature>
<dbReference type="InterPro" id="IPR008271">
    <property type="entry name" value="Ser/Thr_kinase_AS"/>
</dbReference>
<dbReference type="GO" id="GO:0005524">
    <property type="term" value="F:ATP binding"/>
    <property type="evidence" value="ECO:0007669"/>
    <property type="project" value="UniProtKB-KW"/>
</dbReference>
<evidence type="ECO:0000313" key="12">
    <source>
        <dbReference type="EMBL" id="PKA66673.1"/>
    </source>
</evidence>
<dbReference type="Gene3D" id="1.10.510.10">
    <property type="entry name" value="Transferase(Phosphotransferase) domain 1"/>
    <property type="match status" value="2"/>
</dbReference>
<keyword evidence="13" id="KW-1185">Reference proteome</keyword>
<evidence type="ECO:0000256" key="8">
    <source>
        <dbReference type="ARBA" id="ARBA00047899"/>
    </source>
</evidence>
<name>A0A2I0BFU0_9ASPA</name>
<evidence type="ECO:0000259" key="11">
    <source>
        <dbReference type="PROSITE" id="PS50011"/>
    </source>
</evidence>
<dbReference type="AlphaFoldDB" id="A0A2I0BFU0"/>
<feature type="region of interest" description="Disordered" evidence="10">
    <location>
        <begin position="222"/>
        <end position="242"/>
    </location>
</feature>
<reference evidence="12 13" key="1">
    <citation type="journal article" date="2017" name="Nature">
        <title>The Apostasia genome and the evolution of orchids.</title>
        <authorList>
            <person name="Zhang G.Q."/>
            <person name="Liu K.W."/>
            <person name="Li Z."/>
            <person name="Lohaus R."/>
            <person name="Hsiao Y.Y."/>
            <person name="Niu S.C."/>
            <person name="Wang J.Y."/>
            <person name="Lin Y.C."/>
            <person name="Xu Q."/>
            <person name="Chen L.J."/>
            <person name="Yoshida K."/>
            <person name="Fujiwara S."/>
            <person name="Wang Z.W."/>
            <person name="Zhang Y.Q."/>
            <person name="Mitsuda N."/>
            <person name="Wang M."/>
            <person name="Liu G.H."/>
            <person name="Pecoraro L."/>
            <person name="Huang H.X."/>
            <person name="Xiao X.J."/>
            <person name="Lin M."/>
            <person name="Wu X.Y."/>
            <person name="Wu W.L."/>
            <person name="Chen Y.Y."/>
            <person name="Chang S.B."/>
            <person name="Sakamoto S."/>
            <person name="Ohme-Takagi M."/>
            <person name="Yagi M."/>
            <person name="Zeng S.J."/>
            <person name="Shen C.Y."/>
            <person name="Yeh C.M."/>
            <person name="Luo Y.B."/>
            <person name="Tsai W.C."/>
            <person name="Van de Peer Y."/>
            <person name="Liu Z.J."/>
        </authorList>
    </citation>
    <scope>NUCLEOTIDE SEQUENCE [LARGE SCALE GENOMIC DNA]</scope>
    <source>
        <strain evidence="13">cv. Shenzhen</strain>
        <tissue evidence="12">Stem</tissue>
    </source>
</reference>
<feature type="domain" description="Protein kinase" evidence="11">
    <location>
        <begin position="21"/>
        <end position="336"/>
    </location>
</feature>
<keyword evidence="3" id="KW-0723">Serine/threonine-protein kinase</keyword>
<dbReference type="FunFam" id="1.10.510.10:FF:000312">
    <property type="entry name" value="Serine/threonine-protein kinase OXI1"/>
    <property type="match status" value="1"/>
</dbReference>
<evidence type="ECO:0000256" key="7">
    <source>
        <dbReference type="ARBA" id="ARBA00022840"/>
    </source>
</evidence>
<comment type="catalytic activity">
    <reaction evidence="9">
        <text>L-seryl-[protein] + ATP = O-phospho-L-seryl-[protein] + ADP + H(+)</text>
        <dbReference type="Rhea" id="RHEA:17989"/>
        <dbReference type="Rhea" id="RHEA-COMP:9863"/>
        <dbReference type="Rhea" id="RHEA-COMP:11604"/>
        <dbReference type="ChEBI" id="CHEBI:15378"/>
        <dbReference type="ChEBI" id="CHEBI:29999"/>
        <dbReference type="ChEBI" id="CHEBI:30616"/>
        <dbReference type="ChEBI" id="CHEBI:83421"/>
        <dbReference type="ChEBI" id="CHEBI:456216"/>
        <dbReference type="EC" id="2.7.11.1"/>
    </reaction>
</comment>
<proteinExistence type="inferred from homology"/>
<evidence type="ECO:0000256" key="1">
    <source>
        <dbReference type="ARBA" id="ARBA00009903"/>
    </source>
</evidence>
<dbReference type="Gene3D" id="3.30.200.20">
    <property type="entry name" value="Phosphorylase Kinase, domain 1"/>
    <property type="match status" value="1"/>
</dbReference>
<protein>
    <recommendedName>
        <fullName evidence="2">non-specific serine/threonine protein kinase</fullName>
        <ecNumber evidence="2">2.7.11.1</ecNumber>
    </recommendedName>
</protein>
<comment type="similarity">
    <text evidence="1">Belongs to the protein kinase superfamily. AGC Ser/Thr protein kinase family.</text>
</comment>
<keyword evidence="5" id="KW-0547">Nucleotide-binding</keyword>
<evidence type="ECO:0000256" key="10">
    <source>
        <dbReference type="SAM" id="MobiDB-lite"/>
    </source>
</evidence>
<gene>
    <name evidence="12" type="primary">OXI1</name>
    <name evidence="12" type="ORF">AXF42_Ash003328</name>
</gene>
<evidence type="ECO:0000256" key="2">
    <source>
        <dbReference type="ARBA" id="ARBA00012513"/>
    </source>
</evidence>
<keyword evidence="4 12" id="KW-0808">Transferase</keyword>
<dbReference type="SMART" id="SM00220">
    <property type="entry name" value="S_TKc"/>
    <property type="match status" value="1"/>
</dbReference>
<dbReference type="InterPro" id="IPR011009">
    <property type="entry name" value="Kinase-like_dom_sf"/>
</dbReference>
<dbReference type="InterPro" id="IPR000719">
    <property type="entry name" value="Prot_kinase_dom"/>
</dbReference>
<dbReference type="SUPFAM" id="SSF56112">
    <property type="entry name" value="Protein kinase-like (PK-like)"/>
    <property type="match status" value="1"/>
</dbReference>
<accession>A0A2I0BFU0</accession>
<dbReference type="GO" id="GO:0004674">
    <property type="term" value="F:protein serine/threonine kinase activity"/>
    <property type="evidence" value="ECO:0007669"/>
    <property type="project" value="UniProtKB-KW"/>
</dbReference>
<dbReference type="OrthoDB" id="432483at2759"/>
<dbReference type="PROSITE" id="PS00108">
    <property type="entry name" value="PROTEIN_KINASE_ST"/>
    <property type="match status" value="1"/>
</dbReference>
<dbReference type="EC" id="2.7.11.1" evidence="2"/>
<dbReference type="EMBL" id="KZ451885">
    <property type="protein sequence ID" value="PKA66673.1"/>
    <property type="molecule type" value="Genomic_DNA"/>
</dbReference>
<evidence type="ECO:0000256" key="9">
    <source>
        <dbReference type="ARBA" id="ARBA00048679"/>
    </source>
</evidence>
<dbReference type="Proteomes" id="UP000236161">
    <property type="component" value="Unassembled WGS sequence"/>
</dbReference>
<evidence type="ECO:0000313" key="13">
    <source>
        <dbReference type="Proteomes" id="UP000236161"/>
    </source>
</evidence>
<dbReference type="FunFam" id="1.10.510.10:FF:000294">
    <property type="entry name" value="Serine/threonine-protein kinase OXI1"/>
    <property type="match status" value="1"/>
</dbReference>
<evidence type="ECO:0000256" key="4">
    <source>
        <dbReference type="ARBA" id="ARBA00022679"/>
    </source>
</evidence>
<keyword evidence="7" id="KW-0067">ATP-binding</keyword>
<dbReference type="PANTHER" id="PTHR45637">
    <property type="entry name" value="FLIPPASE KINASE 1-RELATED"/>
    <property type="match status" value="1"/>
</dbReference>
<organism evidence="12 13">
    <name type="scientific">Apostasia shenzhenica</name>
    <dbReference type="NCBI Taxonomy" id="1088818"/>
    <lineage>
        <taxon>Eukaryota</taxon>
        <taxon>Viridiplantae</taxon>
        <taxon>Streptophyta</taxon>
        <taxon>Embryophyta</taxon>
        <taxon>Tracheophyta</taxon>
        <taxon>Spermatophyta</taxon>
        <taxon>Magnoliopsida</taxon>
        <taxon>Liliopsida</taxon>
        <taxon>Asparagales</taxon>
        <taxon>Orchidaceae</taxon>
        <taxon>Apostasioideae</taxon>
        <taxon>Apostasia</taxon>
    </lineage>
</organism>
<evidence type="ECO:0000256" key="6">
    <source>
        <dbReference type="ARBA" id="ARBA00022777"/>
    </source>
</evidence>
<evidence type="ECO:0000256" key="5">
    <source>
        <dbReference type="ARBA" id="ARBA00022741"/>
    </source>
</evidence>